<dbReference type="Proteomes" id="UP000467488">
    <property type="component" value="Chromosome"/>
</dbReference>
<accession>A0A8S0G4S1</accession>
<feature type="domain" description="LptD C-terminal" evidence="1">
    <location>
        <begin position="6"/>
        <end position="177"/>
    </location>
</feature>
<dbReference type="GO" id="GO:1990351">
    <property type="term" value="C:transporter complex"/>
    <property type="evidence" value="ECO:0007669"/>
    <property type="project" value="TreeGrafter"/>
</dbReference>
<gene>
    <name evidence="2" type="ORF">EIMP300_81880</name>
</gene>
<dbReference type="InterPro" id="IPR050218">
    <property type="entry name" value="LptD"/>
</dbReference>
<evidence type="ECO:0000313" key="3">
    <source>
        <dbReference type="Proteomes" id="UP000467488"/>
    </source>
</evidence>
<evidence type="ECO:0000313" key="2">
    <source>
        <dbReference type="EMBL" id="BBU86788.1"/>
    </source>
</evidence>
<reference evidence="2 3" key="1">
    <citation type="submission" date="2020-01" db="EMBL/GenBank/DDBJ databases">
        <title>Dynamics of blaIMP-6 dissemination in carbapenem resistant Enterobacteriacea isolated from regional surveillance in Osaka, Japan.</title>
        <authorList>
            <person name="Abe R."/>
            <person name="Akeda Y."/>
            <person name="Sugawara Y."/>
            <person name="Yamamoto N."/>
            <person name="Tomono K."/>
            <person name="Takeuchi D."/>
            <person name="Kawahara R."/>
            <person name="Hamada S."/>
        </authorList>
    </citation>
    <scope>NUCLEOTIDE SEQUENCE [LARGE SCALE GENOMIC DNA]</scope>
    <source>
        <strain evidence="2 3">E300</strain>
    </source>
</reference>
<dbReference type="PANTHER" id="PTHR30189">
    <property type="entry name" value="LPS-ASSEMBLY PROTEIN"/>
    <property type="match status" value="1"/>
</dbReference>
<evidence type="ECO:0000259" key="1">
    <source>
        <dbReference type="Pfam" id="PF04453"/>
    </source>
</evidence>
<organism evidence="2 3">
    <name type="scientific">Escherichia coli</name>
    <dbReference type="NCBI Taxonomy" id="562"/>
    <lineage>
        <taxon>Bacteria</taxon>
        <taxon>Pseudomonadati</taxon>
        <taxon>Pseudomonadota</taxon>
        <taxon>Gammaproteobacteria</taxon>
        <taxon>Enterobacterales</taxon>
        <taxon>Enterobacteriaceae</taxon>
        <taxon>Escherichia</taxon>
    </lineage>
</organism>
<dbReference type="PANTHER" id="PTHR30189:SF1">
    <property type="entry name" value="LPS-ASSEMBLY PROTEIN LPTD"/>
    <property type="match status" value="1"/>
</dbReference>
<proteinExistence type="predicted"/>
<protein>
    <recommendedName>
        <fullName evidence="1">LptD C-terminal domain-containing protein</fullName>
    </recommendedName>
</protein>
<sequence>MLLSVSSANRVMPQFKVDGRMVFERDMEMLAPGYTQTLEPRAQYLYVPYRDQSKIYNYDSSLLQSDYSGLFRDRTYGGLDRIASANQVTTGVTSRIYDDAAVERFNISVGQIYYFTESRTGDDNITWENDDKTGSLVWAGDTYWRISDRWGLRGGIQYDTRLDNVATSNSSQHARCDTGRKLLRLNTVVMKTVWYS</sequence>
<dbReference type="Pfam" id="PF04453">
    <property type="entry name" value="LptD"/>
    <property type="match status" value="1"/>
</dbReference>
<name>A0A8S0G4S1_ECOLX</name>
<dbReference type="GO" id="GO:0061024">
    <property type="term" value="P:membrane organization"/>
    <property type="evidence" value="ECO:0007669"/>
    <property type="project" value="InterPro"/>
</dbReference>
<dbReference type="InterPro" id="IPR007543">
    <property type="entry name" value="LptD_C"/>
</dbReference>
<dbReference type="AlphaFoldDB" id="A0A8S0G4S1"/>
<dbReference type="GO" id="GO:0009279">
    <property type="term" value="C:cell outer membrane"/>
    <property type="evidence" value="ECO:0007669"/>
    <property type="project" value="TreeGrafter"/>
</dbReference>
<dbReference type="EMBL" id="AP022360">
    <property type="protein sequence ID" value="BBU86788.1"/>
    <property type="molecule type" value="Genomic_DNA"/>
</dbReference>